<reference evidence="16" key="1">
    <citation type="submission" date="2019-08" db="EMBL/GenBank/DDBJ databases">
        <title>Three high-quality genomes provides insights into domestication of ducks.</title>
        <authorList>
            <person name="Hou Z.C."/>
            <person name="Zhu F."/>
            <person name="Yin Z.T."/>
            <person name="Zhang F."/>
        </authorList>
    </citation>
    <scope>NUCLEOTIDE SEQUENCE [LARGE SCALE GENOMIC DNA]</scope>
</reference>
<dbReference type="GO" id="GO:0005737">
    <property type="term" value="C:cytoplasm"/>
    <property type="evidence" value="ECO:0007669"/>
    <property type="project" value="UniProtKB-SubCell"/>
</dbReference>
<dbReference type="PANTHER" id="PTHR11188">
    <property type="entry name" value="ARRESTIN DOMAIN CONTAINING PROTEIN"/>
    <property type="match status" value="1"/>
</dbReference>
<dbReference type="Gene3D" id="2.60.40.640">
    <property type="match status" value="2"/>
</dbReference>
<keyword evidence="8" id="KW-1015">Disulfide bond</keyword>
<evidence type="ECO:0000256" key="7">
    <source>
        <dbReference type="ARBA" id="ARBA00023015"/>
    </source>
</evidence>
<reference evidence="16" key="3">
    <citation type="submission" date="2025-09" db="UniProtKB">
        <authorList>
            <consortium name="Ensembl"/>
        </authorList>
    </citation>
    <scope>IDENTIFICATION</scope>
</reference>
<reference evidence="16" key="2">
    <citation type="submission" date="2025-08" db="UniProtKB">
        <authorList>
            <consortium name="Ensembl"/>
        </authorList>
    </citation>
    <scope>IDENTIFICATION</scope>
</reference>
<evidence type="ECO:0000256" key="10">
    <source>
        <dbReference type="ARBA" id="ARBA00023306"/>
    </source>
</evidence>
<evidence type="ECO:0000256" key="11">
    <source>
        <dbReference type="ARBA" id="ARBA00039479"/>
    </source>
</evidence>
<evidence type="ECO:0000256" key="3">
    <source>
        <dbReference type="ARBA" id="ARBA00022490"/>
    </source>
</evidence>
<dbReference type="Pfam" id="PF02752">
    <property type="entry name" value="Arrestin_C"/>
    <property type="match status" value="1"/>
</dbReference>
<dbReference type="Proteomes" id="UP000694400">
    <property type="component" value="Chromosome 32"/>
</dbReference>
<evidence type="ECO:0000256" key="6">
    <source>
        <dbReference type="ARBA" id="ARBA00022843"/>
    </source>
</evidence>
<dbReference type="AlphaFoldDB" id="A0A8B9ZEV2"/>
<evidence type="ECO:0000256" key="12">
    <source>
        <dbReference type="ARBA" id="ARBA00045565"/>
    </source>
</evidence>
<comment type="similarity">
    <text evidence="2">Belongs to the arrestin family.</text>
</comment>
<dbReference type="Pfam" id="PF00339">
    <property type="entry name" value="Arrestin_N"/>
    <property type="match status" value="1"/>
</dbReference>
<evidence type="ECO:0000256" key="14">
    <source>
        <dbReference type="SAM" id="MobiDB-lite"/>
    </source>
</evidence>
<protein>
    <recommendedName>
        <fullName evidence="11">Thioredoxin-interacting protein</fullName>
    </recommendedName>
</protein>
<evidence type="ECO:0000256" key="8">
    <source>
        <dbReference type="ARBA" id="ARBA00023157"/>
    </source>
</evidence>
<dbReference type="InterPro" id="IPR011022">
    <property type="entry name" value="Arrestin_C-like"/>
</dbReference>
<accession>A0A8B9ZEV2</accession>
<proteinExistence type="inferred from homology"/>
<dbReference type="InterPro" id="IPR050357">
    <property type="entry name" value="Arrestin_domain-protein"/>
</dbReference>
<dbReference type="GO" id="GO:0031625">
    <property type="term" value="F:ubiquitin protein ligase binding"/>
    <property type="evidence" value="ECO:0007669"/>
    <property type="project" value="TreeGrafter"/>
</dbReference>
<evidence type="ECO:0000256" key="5">
    <source>
        <dbReference type="ARBA" id="ARBA00022553"/>
    </source>
</evidence>
<feature type="compositionally biased region" description="Basic residues" evidence="14">
    <location>
        <begin position="542"/>
        <end position="554"/>
    </location>
</feature>
<keyword evidence="6" id="KW-0832">Ubl conjugation</keyword>
<keyword evidence="3" id="KW-0963">Cytoplasm</keyword>
<keyword evidence="10" id="KW-0131">Cell cycle</keyword>
<evidence type="ECO:0000256" key="1">
    <source>
        <dbReference type="ARBA" id="ARBA00004496"/>
    </source>
</evidence>
<feature type="region of interest" description="Disordered" evidence="14">
    <location>
        <begin position="530"/>
        <end position="566"/>
    </location>
</feature>
<sequence length="613" mass="67977">MVMFKKVKTFLLAFSEPEKVYCSGEKVAGRVLVEVAEVTRVSAVKVLACGVAKVNWAKGPQQCRQEMEYLRFEDVLTLEEQPTDEDGSVILRPGNKYEYKFGFELPQGPLGTSFKGKYGCVDYWVKAFLERPSFPTQETKKRFEVMDPVDVNTPELLSPVAAKKEKKVSCMFIPDGRVSVSAQIDRKGFCEGDEICINADFENTCSRIVVPKAAIIAKHTYLANGQTKVFTQKLSCVRGNHIISGMSESWRGKTIRVKKLKPSILGCNILRVEYFLQIYVSVPGSKKIILELPLVIGSRSGIGSRSSSMASQTSSEMSWVDLNLPDAPEAPPCYLDIVPEDHRLESPTTPLLDDPDSFDSPIFMYAPEFKFMPPPTYTEVSPRGWPLGFGERGFGDRGFGEQRVLGWGPGVVRDSEERAWNHLNDLLASSPGGSLRRQQQRAVSAERKSLSHFSFFWTLTLPWDLAAAQAGVFLGALLQERPREGRPVPRQLPGRLRGVRGKGVEVSLSFVCSPRVPAASARTRNPPVWLGGCSGPCSQPKSSKKKKKSKKKTTTKPNQIPRCSRGNGQKLAGAWCTGGVGASDTAVPNFFGEERRVPAWKDLEWCQFLGNHR</sequence>
<organism evidence="16 17">
    <name type="scientific">Anas platyrhynchos</name>
    <name type="common">Mallard</name>
    <name type="synonym">Anas boschas</name>
    <dbReference type="NCBI Taxonomy" id="8839"/>
    <lineage>
        <taxon>Eukaryota</taxon>
        <taxon>Metazoa</taxon>
        <taxon>Chordata</taxon>
        <taxon>Craniata</taxon>
        <taxon>Vertebrata</taxon>
        <taxon>Euteleostomi</taxon>
        <taxon>Archelosauria</taxon>
        <taxon>Archosauria</taxon>
        <taxon>Dinosauria</taxon>
        <taxon>Saurischia</taxon>
        <taxon>Theropoda</taxon>
        <taxon>Coelurosauria</taxon>
        <taxon>Aves</taxon>
        <taxon>Neognathae</taxon>
        <taxon>Galloanserae</taxon>
        <taxon>Anseriformes</taxon>
        <taxon>Anatidae</taxon>
        <taxon>Anatinae</taxon>
        <taxon>Anas</taxon>
    </lineage>
</organism>
<evidence type="ECO:0000256" key="4">
    <source>
        <dbReference type="ARBA" id="ARBA00022499"/>
    </source>
</evidence>
<evidence type="ECO:0000256" key="9">
    <source>
        <dbReference type="ARBA" id="ARBA00023163"/>
    </source>
</evidence>
<comment type="function">
    <text evidence="12">May act as an oxidative stress mediator by inhibiting thioredoxin activity or by limiting its bioavailability. Interacts with COPS5 and restores COPS5-induced suppression of CDKN1B stability, blocking the COPS5-mediated translocation of CDKN1B from the nucleus to the cytoplasm. Functions as a transcriptional repressor, possibly by acting as a bridge molecule between transcription factors and corepressor complexes, and over-expression will induce G0/G1 cell cycle arrest. Required for the maturation of natural killer cells. Acts as a suppressor of tumor cell growth. Inhibits the proteasomal degradation of DDIT4, and thereby contributes to the inhibition of the mammalian target of rapamycin complex 1 (mTORC1).</text>
</comment>
<dbReference type="Ensembl" id="ENSAPLT00020014299.1">
    <property type="protein sequence ID" value="ENSAPLP00020013272.1"/>
    <property type="gene ID" value="ENSAPLG00020009742.1"/>
</dbReference>
<dbReference type="InterPro" id="IPR011021">
    <property type="entry name" value="Arrestin-like_N"/>
</dbReference>
<comment type="subunit">
    <text evidence="13">Homodimer; disulfide-linked. Interacts with TXN/thioredoxin through its redox-active site. Interacts with transcriptional repressors ZBTB16, ZBTB32 and HDAC1. Interacts with DDIT4.</text>
</comment>
<comment type="subcellular location">
    <subcellularLocation>
        <location evidence="1">Cytoplasm</location>
    </subcellularLocation>
</comment>
<evidence type="ECO:0000259" key="15">
    <source>
        <dbReference type="SMART" id="SM01017"/>
    </source>
</evidence>
<feature type="domain" description="Arrestin C-terminal-like" evidence="15">
    <location>
        <begin position="174"/>
        <end position="301"/>
    </location>
</feature>
<dbReference type="SMART" id="SM01017">
    <property type="entry name" value="Arrestin_C"/>
    <property type="match status" value="1"/>
</dbReference>
<keyword evidence="9" id="KW-0804">Transcription</keyword>
<name>A0A8B9ZEV2_ANAPL</name>
<keyword evidence="7" id="KW-0805">Transcription regulation</keyword>
<evidence type="ECO:0000313" key="17">
    <source>
        <dbReference type="Proteomes" id="UP000694400"/>
    </source>
</evidence>
<keyword evidence="5" id="KW-0597">Phosphoprotein</keyword>
<dbReference type="InterPro" id="IPR014756">
    <property type="entry name" value="Ig_E-set"/>
</dbReference>
<evidence type="ECO:0000256" key="2">
    <source>
        <dbReference type="ARBA" id="ARBA00005298"/>
    </source>
</evidence>
<evidence type="ECO:0000256" key="13">
    <source>
        <dbReference type="ARBA" id="ARBA00046869"/>
    </source>
</evidence>
<dbReference type="PANTHER" id="PTHR11188:SF14">
    <property type="entry name" value="THIOREDOXIN-INTERACTING PROTEIN"/>
    <property type="match status" value="1"/>
</dbReference>
<dbReference type="SUPFAM" id="SSF81296">
    <property type="entry name" value="E set domains"/>
    <property type="match status" value="2"/>
</dbReference>
<dbReference type="InterPro" id="IPR014752">
    <property type="entry name" value="Arrestin-like_C"/>
</dbReference>
<evidence type="ECO:0000313" key="16">
    <source>
        <dbReference type="Ensembl" id="ENSAPLP00020013272.1"/>
    </source>
</evidence>
<keyword evidence="4" id="KW-1017">Isopeptide bond</keyword>
<dbReference type="GO" id="GO:0015031">
    <property type="term" value="P:protein transport"/>
    <property type="evidence" value="ECO:0007669"/>
    <property type="project" value="TreeGrafter"/>
</dbReference>